<dbReference type="InterPro" id="IPR051010">
    <property type="entry name" value="BCAA_transport"/>
</dbReference>
<dbReference type="GO" id="GO:0006865">
    <property type="term" value="P:amino acid transport"/>
    <property type="evidence" value="ECO:0007669"/>
    <property type="project" value="UniProtKB-KW"/>
</dbReference>
<name>A0A640VWK3_9RHOB</name>
<comment type="similarity">
    <text evidence="1">Belongs to the leucine-binding protein family.</text>
</comment>
<keyword evidence="2 4" id="KW-0732">Signal</keyword>
<dbReference type="Pfam" id="PF13458">
    <property type="entry name" value="Peripla_BP_6"/>
    <property type="match status" value="1"/>
</dbReference>
<dbReference type="PANTHER" id="PTHR30483:SF6">
    <property type="entry name" value="PERIPLASMIC BINDING PROTEIN OF ABC TRANSPORTER FOR NATURAL AMINO ACIDS"/>
    <property type="match status" value="1"/>
</dbReference>
<evidence type="ECO:0000256" key="3">
    <source>
        <dbReference type="ARBA" id="ARBA00022970"/>
    </source>
</evidence>
<evidence type="ECO:0000256" key="2">
    <source>
        <dbReference type="ARBA" id="ARBA00022729"/>
    </source>
</evidence>
<dbReference type="PANTHER" id="PTHR30483">
    <property type="entry name" value="LEUCINE-SPECIFIC-BINDING PROTEIN"/>
    <property type="match status" value="1"/>
</dbReference>
<feature type="chain" id="PRO_5024788327" evidence="4">
    <location>
        <begin position="21"/>
        <end position="383"/>
    </location>
</feature>
<evidence type="ECO:0000259" key="5">
    <source>
        <dbReference type="Pfam" id="PF13458"/>
    </source>
</evidence>
<sequence>MKKSILAALACTALVTPAFAQDTIKLGLGVPMTGDYAPYAEWQGARCMAEMINAEGGVDGKMIEVLVQDAAADTQTAISLAQKFLDEGAVMLGTIPFSDTMIPVAQVAQSYGVSIFQPQSTQVEMHAGIIDNFFTGVSPDPFTATAAANYALENGVKNVVLMTSDEGGSWSAKTPLWFGEVIEAGGGKVLSTLNFSFGTSDWSPQIAEMRALGDDIDAVYISSIMPDVGVLMRQLRSAGIDAWVVGSDGFDDPSLDAIGADDPSMLDKVFFATLAPSHAESAVVKFIADCKDMGIEVPGLFPATGADTVKALAWAVEQSGSTDPATITQTIREADSIPVMTVDSISFKETKTYAQRTIPVIGFKDGKRVLISNEIPDNTPTDW</sequence>
<dbReference type="OrthoDB" id="9802022at2"/>
<feature type="domain" description="Leucine-binding protein" evidence="5">
    <location>
        <begin position="23"/>
        <end position="355"/>
    </location>
</feature>
<evidence type="ECO:0000256" key="4">
    <source>
        <dbReference type="SAM" id="SignalP"/>
    </source>
</evidence>
<dbReference type="InterPro" id="IPR028081">
    <property type="entry name" value="Leu-bd"/>
</dbReference>
<dbReference type="Gene3D" id="3.40.50.2300">
    <property type="match status" value="2"/>
</dbReference>
<gene>
    <name evidence="6" type="ORF">So717_42760</name>
</gene>
<keyword evidence="7" id="KW-1185">Reference proteome</keyword>
<keyword evidence="3" id="KW-0813">Transport</keyword>
<keyword evidence="3" id="KW-0029">Amino-acid transport</keyword>
<accession>A0A640VWK3</accession>
<reference evidence="6 7" key="1">
    <citation type="submission" date="2019-12" db="EMBL/GenBank/DDBJ databases">
        <title>Roseobacter cerasinus sp. nov., isolated from seawater around aquaculture.</title>
        <authorList>
            <person name="Muramatsu S."/>
            <person name="Takabe Y."/>
            <person name="Mori K."/>
            <person name="Takaichi S."/>
            <person name="Hanada S."/>
        </authorList>
    </citation>
    <scope>NUCLEOTIDE SEQUENCE [LARGE SCALE GENOMIC DNA]</scope>
    <source>
        <strain evidence="6 7">AI77</strain>
    </source>
</reference>
<protein>
    <submittedName>
        <fullName evidence="6">Branched chain amino acid ABC transporter substrate-binding protein</fullName>
    </submittedName>
</protein>
<dbReference type="InterPro" id="IPR028082">
    <property type="entry name" value="Peripla_BP_I"/>
</dbReference>
<dbReference type="Proteomes" id="UP000436522">
    <property type="component" value="Unassembled WGS sequence"/>
</dbReference>
<dbReference type="EMBL" id="BLIV01000014">
    <property type="protein sequence ID" value="GFE52523.1"/>
    <property type="molecule type" value="Genomic_DNA"/>
</dbReference>
<evidence type="ECO:0000256" key="1">
    <source>
        <dbReference type="ARBA" id="ARBA00010062"/>
    </source>
</evidence>
<comment type="caution">
    <text evidence="6">The sequence shown here is derived from an EMBL/GenBank/DDBJ whole genome shotgun (WGS) entry which is preliminary data.</text>
</comment>
<proteinExistence type="inferred from homology"/>
<dbReference type="SUPFAM" id="SSF53822">
    <property type="entry name" value="Periplasmic binding protein-like I"/>
    <property type="match status" value="1"/>
</dbReference>
<organism evidence="6 7">
    <name type="scientific">Roseobacter cerasinus</name>
    <dbReference type="NCBI Taxonomy" id="2602289"/>
    <lineage>
        <taxon>Bacteria</taxon>
        <taxon>Pseudomonadati</taxon>
        <taxon>Pseudomonadota</taxon>
        <taxon>Alphaproteobacteria</taxon>
        <taxon>Rhodobacterales</taxon>
        <taxon>Roseobacteraceae</taxon>
        <taxon>Roseobacter</taxon>
    </lineage>
</organism>
<feature type="signal peptide" evidence="4">
    <location>
        <begin position="1"/>
        <end position="20"/>
    </location>
</feature>
<evidence type="ECO:0000313" key="7">
    <source>
        <dbReference type="Proteomes" id="UP000436522"/>
    </source>
</evidence>
<evidence type="ECO:0000313" key="6">
    <source>
        <dbReference type="EMBL" id="GFE52523.1"/>
    </source>
</evidence>
<dbReference type="AlphaFoldDB" id="A0A640VWK3"/>
<dbReference type="RefSeq" id="WP_159981278.1">
    <property type="nucleotide sequence ID" value="NZ_BLIV01000014.1"/>
</dbReference>